<dbReference type="SUPFAM" id="SSF47413">
    <property type="entry name" value="lambda repressor-like DNA-binding domains"/>
    <property type="match status" value="1"/>
</dbReference>
<dbReference type="PANTHER" id="PTHR46558:SF4">
    <property type="entry name" value="DNA-BIDING PHAGE PROTEIN"/>
    <property type="match status" value="1"/>
</dbReference>
<reference evidence="3 4" key="1">
    <citation type="submission" date="2017-05" db="EMBL/GenBank/DDBJ databases">
        <title>Genome Analysis of Maritalea myrionectae HL2708#5.</title>
        <authorList>
            <consortium name="Cotde Inc.-PKNU"/>
            <person name="Jang D."/>
            <person name="Oh H.-M."/>
        </authorList>
    </citation>
    <scope>NUCLEOTIDE SEQUENCE [LARGE SCALE GENOMIC DNA]</scope>
    <source>
        <strain evidence="3 4">HL2708#5</strain>
    </source>
</reference>
<organism evidence="3 4">
    <name type="scientific">Maritalea myrionectae</name>
    <dbReference type="NCBI Taxonomy" id="454601"/>
    <lineage>
        <taxon>Bacteria</taxon>
        <taxon>Pseudomonadati</taxon>
        <taxon>Pseudomonadota</taxon>
        <taxon>Alphaproteobacteria</taxon>
        <taxon>Hyphomicrobiales</taxon>
        <taxon>Devosiaceae</taxon>
        <taxon>Maritalea</taxon>
    </lineage>
</organism>
<sequence>MSSKQVNFYNRVKMLRVERGLSRQQLAELINVHPQTIGYIERQQFNPTIELALNLSKALGVGLDAMFSAEPFELVDEAALRPSAKTNK</sequence>
<dbReference type="PANTHER" id="PTHR46558">
    <property type="entry name" value="TRACRIPTIONAL REGULATORY PROTEIN-RELATED-RELATED"/>
    <property type="match status" value="1"/>
</dbReference>
<dbReference type="GO" id="GO:0003677">
    <property type="term" value="F:DNA binding"/>
    <property type="evidence" value="ECO:0007669"/>
    <property type="project" value="UniProtKB-KW"/>
</dbReference>
<dbReference type="CDD" id="cd00093">
    <property type="entry name" value="HTH_XRE"/>
    <property type="match status" value="1"/>
</dbReference>
<evidence type="ECO:0000313" key="4">
    <source>
        <dbReference type="Proteomes" id="UP000258927"/>
    </source>
</evidence>
<accession>A0A2R4MEZ9</accession>
<feature type="domain" description="HTH cro/C1-type" evidence="2">
    <location>
        <begin position="12"/>
        <end position="66"/>
    </location>
</feature>
<dbReference type="RefSeq" id="WP_027835177.1">
    <property type="nucleotide sequence ID" value="NZ_CP021330.1"/>
</dbReference>
<keyword evidence="1" id="KW-0238">DNA-binding</keyword>
<dbReference type="Proteomes" id="UP000258927">
    <property type="component" value="Chromosome"/>
</dbReference>
<dbReference type="AlphaFoldDB" id="A0A2R4MEZ9"/>
<dbReference type="EMBL" id="CP021330">
    <property type="protein sequence ID" value="AVX04466.1"/>
    <property type="molecule type" value="Genomic_DNA"/>
</dbReference>
<protein>
    <recommendedName>
        <fullName evidence="2">HTH cro/C1-type domain-containing protein</fullName>
    </recommendedName>
</protein>
<dbReference type="InterPro" id="IPR001387">
    <property type="entry name" value="Cro/C1-type_HTH"/>
</dbReference>
<dbReference type="KEGG" id="mmyr:MXMO3_01942"/>
<dbReference type="PROSITE" id="PS50943">
    <property type="entry name" value="HTH_CROC1"/>
    <property type="match status" value="1"/>
</dbReference>
<proteinExistence type="predicted"/>
<evidence type="ECO:0000259" key="2">
    <source>
        <dbReference type="PROSITE" id="PS50943"/>
    </source>
</evidence>
<keyword evidence="4" id="KW-1185">Reference proteome</keyword>
<evidence type="ECO:0000256" key="1">
    <source>
        <dbReference type="ARBA" id="ARBA00023125"/>
    </source>
</evidence>
<dbReference type="STRING" id="1122213.GCA_000423365_02242"/>
<dbReference type="SMART" id="SM00530">
    <property type="entry name" value="HTH_XRE"/>
    <property type="match status" value="1"/>
</dbReference>
<name>A0A2R4MEZ9_9HYPH</name>
<evidence type="ECO:0000313" key="3">
    <source>
        <dbReference type="EMBL" id="AVX04466.1"/>
    </source>
</evidence>
<dbReference type="Gene3D" id="1.10.260.40">
    <property type="entry name" value="lambda repressor-like DNA-binding domains"/>
    <property type="match status" value="1"/>
</dbReference>
<dbReference type="InterPro" id="IPR010982">
    <property type="entry name" value="Lambda_DNA-bd_dom_sf"/>
</dbReference>
<gene>
    <name evidence="3" type="ORF">MXMO3_01942</name>
</gene>
<dbReference type="Pfam" id="PF01381">
    <property type="entry name" value="HTH_3"/>
    <property type="match status" value="1"/>
</dbReference>